<dbReference type="EMBL" id="BAAAVI010000060">
    <property type="protein sequence ID" value="GAA2897822.1"/>
    <property type="molecule type" value="Genomic_DNA"/>
</dbReference>
<keyword evidence="2" id="KW-1133">Transmembrane helix</keyword>
<feature type="region of interest" description="Disordered" evidence="1">
    <location>
        <begin position="153"/>
        <end position="179"/>
    </location>
</feature>
<dbReference type="Proteomes" id="UP001500831">
    <property type="component" value="Unassembled WGS sequence"/>
</dbReference>
<feature type="transmembrane region" description="Helical" evidence="2">
    <location>
        <begin position="84"/>
        <end position="100"/>
    </location>
</feature>
<keyword evidence="4" id="KW-1185">Reference proteome</keyword>
<keyword evidence="2" id="KW-0812">Transmembrane</keyword>
<sequence length="227" mass="24067">MTTRKLGHLRSTLLDSAPVVVLAVIAAVGSFTHISELAAEHGQHGWQSWAVAVCIDLMCVMAARELQRDKRTGRPRRGPLSWPALVLAGGIVLTLAANLARAEASVWGWICAAMPAVAFLVAVSMLERRASHRPPPPAVPVDLAPEIAPEVDATPLPARLPSPDVAEEPPGNQPGPSPALLTFARRLADEHSAKHGRPVTADLLRTRMGVSGDLAADLLRQITTESA</sequence>
<evidence type="ECO:0000256" key="2">
    <source>
        <dbReference type="SAM" id="Phobius"/>
    </source>
</evidence>
<protein>
    <recommendedName>
        <fullName evidence="5">DUF2637 domain-containing protein</fullName>
    </recommendedName>
</protein>
<feature type="transmembrane region" description="Helical" evidence="2">
    <location>
        <begin position="46"/>
        <end position="63"/>
    </location>
</feature>
<evidence type="ECO:0000313" key="4">
    <source>
        <dbReference type="Proteomes" id="UP001500831"/>
    </source>
</evidence>
<evidence type="ECO:0008006" key="5">
    <source>
        <dbReference type="Google" id="ProtNLM"/>
    </source>
</evidence>
<comment type="caution">
    <text evidence="3">The sequence shown here is derived from an EMBL/GenBank/DDBJ whole genome shotgun (WGS) entry which is preliminary data.</text>
</comment>
<evidence type="ECO:0000313" key="3">
    <source>
        <dbReference type="EMBL" id="GAA2897822.1"/>
    </source>
</evidence>
<proteinExistence type="predicted"/>
<accession>A0ABN3W6D2</accession>
<gene>
    <name evidence="3" type="ORF">GCM10010517_62930</name>
</gene>
<organism evidence="3 4">
    <name type="scientific">Streptosporangium fragile</name>
    <dbReference type="NCBI Taxonomy" id="46186"/>
    <lineage>
        <taxon>Bacteria</taxon>
        <taxon>Bacillati</taxon>
        <taxon>Actinomycetota</taxon>
        <taxon>Actinomycetes</taxon>
        <taxon>Streptosporangiales</taxon>
        <taxon>Streptosporangiaceae</taxon>
        <taxon>Streptosporangium</taxon>
    </lineage>
</organism>
<evidence type="ECO:0000256" key="1">
    <source>
        <dbReference type="SAM" id="MobiDB-lite"/>
    </source>
</evidence>
<feature type="transmembrane region" description="Helical" evidence="2">
    <location>
        <begin position="106"/>
        <end position="126"/>
    </location>
</feature>
<feature type="transmembrane region" description="Helical" evidence="2">
    <location>
        <begin position="12"/>
        <end position="34"/>
    </location>
</feature>
<dbReference type="RefSeq" id="WP_344979131.1">
    <property type="nucleotide sequence ID" value="NZ_BAAAVI010000060.1"/>
</dbReference>
<dbReference type="InterPro" id="IPR021235">
    <property type="entry name" value="DUF2637"/>
</dbReference>
<reference evidence="3 4" key="1">
    <citation type="journal article" date="2019" name="Int. J. Syst. Evol. Microbiol.">
        <title>The Global Catalogue of Microorganisms (GCM) 10K type strain sequencing project: providing services to taxonomists for standard genome sequencing and annotation.</title>
        <authorList>
            <consortium name="The Broad Institute Genomics Platform"/>
            <consortium name="The Broad Institute Genome Sequencing Center for Infectious Disease"/>
            <person name="Wu L."/>
            <person name="Ma J."/>
        </authorList>
    </citation>
    <scope>NUCLEOTIDE SEQUENCE [LARGE SCALE GENOMIC DNA]</scope>
    <source>
        <strain evidence="3 4">JCM 6242</strain>
    </source>
</reference>
<dbReference type="Pfam" id="PF10935">
    <property type="entry name" value="DUF2637"/>
    <property type="match status" value="1"/>
</dbReference>
<keyword evidence="2" id="KW-0472">Membrane</keyword>
<name>A0ABN3W6D2_9ACTN</name>